<dbReference type="Proteomes" id="UP001279734">
    <property type="component" value="Unassembled WGS sequence"/>
</dbReference>
<evidence type="ECO:0000313" key="3">
    <source>
        <dbReference type="Proteomes" id="UP001279734"/>
    </source>
</evidence>
<dbReference type="AlphaFoldDB" id="A0AAD3SXY3"/>
<protein>
    <submittedName>
        <fullName evidence="2">Uncharacterized protein</fullName>
    </submittedName>
</protein>
<gene>
    <name evidence="2" type="ORF">Nepgr_021706</name>
</gene>
<sequence>MVNVEYSWKPIRCGQCLLFGHEEPNCKAKRSRPFAGKSPRKRALPKSCPQPSAFSVGLHKEVGFPGNSFAPLLSNCHPDVVKVHVVKDLVVQCPQFAEQIVAENLEGAPASRPPPPAAVSLSLVDAGCVVSSQVGVHPNEASGEPLIGRSDLGSKPGAALMDCEGSLSPCDQDDDPLQVGHHRAACLHERKPTSFAVALRHGLASNGEGHLGIFQDGVLVRGSEYGCADFPVDEAGFISNSDHLDELDPDSLLPLHQGGNQVINRGVVGRFPVSYADVLKRGFGNSSAISAQPPPLVSPRPLKDITVLETFCGDPKSNIPGRTAGSLLRGGSS</sequence>
<dbReference type="EMBL" id="BSYO01000021">
    <property type="protein sequence ID" value="GMH19865.1"/>
    <property type="molecule type" value="Genomic_DNA"/>
</dbReference>
<reference evidence="2" key="1">
    <citation type="submission" date="2023-05" db="EMBL/GenBank/DDBJ databases">
        <title>Nepenthes gracilis genome sequencing.</title>
        <authorList>
            <person name="Fukushima K."/>
        </authorList>
    </citation>
    <scope>NUCLEOTIDE SEQUENCE</scope>
    <source>
        <strain evidence="2">SING2019-196</strain>
    </source>
</reference>
<name>A0AAD3SXY3_NEPGR</name>
<evidence type="ECO:0000256" key="1">
    <source>
        <dbReference type="SAM" id="MobiDB-lite"/>
    </source>
</evidence>
<proteinExistence type="predicted"/>
<organism evidence="2 3">
    <name type="scientific">Nepenthes gracilis</name>
    <name type="common">Slender pitcher plant</name>
    <dbReference type="NCBI Taxonomy" id="150966"/>
    <lineage>
        <taxon>Eukaryota</taxon>
        <taxon>Viridiplantae</taxon>
        <taxon>Streptophyta</taxon>
        <taxon>Embryophyta</taxon>
        <taxon>Tracheophyta</taxon>
        <taxon>Spermatophyta</taxon>
        <taxon>Magnoliopsida</taxon>
        <taxon>eudicotyledons</taxon>
        <taxon>Gunneridae</taxon>
        <taxon>Pentapetalae</taxon>
        <taxon>Caryophyllales</taxon>
        <taxon>Nepenthaceae</taxon>
        <taxon>Nepenthes</taxon>
    </lineage>
</organism>
<accession>A0AAD3SXY3</accession>
<evidence type="ECO:0000313" key="2">
    <source>
        <dbReference type="EMBL" id="GMH19865.1"/>
    </source>
</evidence>
<comment type="caution">
    <text evidence="2">The sequence shown here is derived from an EMBL/GenBank/DDBJ whole genome shotgun (WGS) entry which is preliminary data.</text>
</comment>
<keyword evidence="3" id="KW-1185">Reference proteome</keyword>
<feature type="compositionally biased region" description="Basic residues" evidence="1">
    <location>
        <begin position="28"/>
        <end position="44"/>
    </location>
</feature>
<feature type="region of interest" description="Disordered" evidence="1">
    <location>
        <begin position="28"/>
        <end position="48"/>
    </location>
</feature>